<feature type="region of interest" description="Disordered" evidence="1">
    <location>
        <begin position="93"/>
        <end position="135"/>
    </location>
</feature>
<accession>A0AAW0AGS9</accession>
<comment type="caution">
    <text evidence="3">The sequence shown here is derived from an EMBL/GenBank/DDBJ whole genome shotgun (WGS) entry which is preliminary data.</text>
</comment>
<feature type="region of interest" description="Disordered" evidence="1">
    <location>
        <begin position="184"/>
        <end position="227"/>
    </location>
</feature>
<evidence type="ECO:0008006" key="5">
    <source>
        <dbReference type="Google" id="ProtNLM"/>
    </source>
</evidence>
<evidence type="ECO:0000313" key="3">
    <source>
        <dbReference type="EMBL" id="KAK7008298.1"/>
    </source>
</evidence>
<reference evidence="3 4" key="1">
    <citation type="journal article" date="2024" name="J Genomics">
        <title>Draft genome sequencing and assembly of Favolaschia claudopus CIRM-BRFM 2984 isolated from oak limbs.</title>
        <authorList>
            <person name="Navarro D."/>
            <person name="Drula E."/>
            <person name="Chaduli D."/>
            <person name="Cazenave R."/>
            <person name="Ahrendt S."/>
            <person name="Wang J."/>
            <person name="Lipzen A."/>
            <person name="Daum C."/>
            <person name="Barry K."/>
            <person name="Grigoriev I.V."/>
            <person name="Favel A."/>
            <person name="Rosso M.N."/>
            <person name="Martin F."/>
        </authorList>
    </citation>
    <scope>NUCLEOTIDE SEQUENCE [LARGE SCALE GENOMIC DNA]</scope>
    <source>
        <strain evidence="3 4">CIRM-BRFM 2984</strain>
    </source>
</reference>
<dbReference type="AlphaFoldDB" id="A0AAW0AGS9"/>
<dbReference type="EMBL" id="JAWWNJ010000068">
    <property type="protein sequence ID" value="KAK7008298.1"/>
    <property type="molecule type" value="Genomic_DNA"/>
</dbReference>
<evidence type="ECO:0000313" key="2">
    <source>
        <dbReference type="EMBL" id="KAK7008295.1"/>
    </source>
</evidence>
<dbReference type="Proteomes" id="UP001362999">
    <property type="component" value="Unassembled WGS sequence"/>
</dbReference>
<feature type="compositionally biased region" description="Basic and acidic residues" evidence="1">
    <location>
        <begin position="93"/>
        <end position="106"/>
    </location>
</feature>
<evidence type="ECO:0000256" key="1">
    <source>
        <dbReference type="SAM" id="MobiDB-lite"/>
    </source>
</evidence>
<proteinExistence type="predicted"/>
<evidence type="ECO:0000313" key="4">
    <source>
        <dbReference type="Proteomes" id="UP001362999"/>
    </source>
</evidence>
<gene>
    <name evidence="2" type="ORF">R3P38DRAFT_3592268</name>
    <name evidence="3" type="ORF">R3P38DRAFT_3592274</name>
</gene>
<keyword evidence="4" id="KW-1185">Reference proteome</keyword>
<sequence>MDTDGLENPKDSKVDLQVRLPPELLLVILHHLRFDRNALRQFCLISRPPTPPLSRSCKETYKPRIVHLNGTRRCSTHPLSTLRLNAHRIDEKGRVESDSRADERRCPWGSSGSLPADSAPHPPATSPPATTSPASRLRPLHLRLPHHHAASMQCPAFPRLSHITTPSSLSTPTPTTAYRSTFSHQLRARPSSGHRPRSLKAVSTHPYPPSRRRFRVPTALSQRRRIG</sequence>
<dbReference type="EMBL" id="JAWWNJ010000068">
    <property type="protein sequence ID" value="KAK7008295.1"/>
    <property type="molecule type" value="Genomic_DNA"/>
</dbReference>
<organism evidence="3 4">
    <name type="scientific">Favolaschia claudopus</name>
    <dbReference type="NCBI Taxonomy" id="2862362"/>
    <lineage>
        <taxon>Eukaryota</taxon>
        <taxon>Fungi</taxon>
        <taxon>Dikarya</taxon>
        <taxon>Basidiomycota</taxon>
        <taxon>Agaricomycotina</taxon>
        <taxon>Agaricomycetes</taxon>
        <taxon>Agaricomycetidae</taxon>
        <taxon>Agaricales</taxon>
        <taxon>Marasmiineae</taxon>
        <taxon>Mycenaceae</taxon>
        <taxon>Favolaschia</taxon>
    </lineage>
</organism>
<protein>
    <recommendedName>
        <fullName evidence="5">F-box domain-containing protein</fullName>
    </recommendedName>
</protein>
<name>A0AAW0AGS9_9AGAR</name>